<reference evidence="1 2" key="1">
    <citation type="submission" date="2015-08" db="EMBL/GenBank/DDBJ databases">
        <title>Investigation of the bacterial diversity of lava forest soil.</title>
        <authorList>
            <person name="Lee J.S."/>
        </authorList>
    </citation>
    <scope>NUCLEOTIDE SEQUENCE [LARGE SCALE GENOMIC DNA]</scope>
    <source>
        <strain evidence="1 2">GJW-30</strain>
    </source>
</reference>
<proteinExistence type="predicted"/>
<gene>
    <name evidence="1" type="ORF">GJW-30_1_03166</name>
</gene>
<evidence type="ECO:0008006" key="3">
    <source>
        <dbReference type="Google" id="ProtNLM"/>
    </source>
</evidence>
<dbReference type="AlphaFoldDB" id="A0A0S3PXF2"/>
<dbReference type="Proteomes" id="UP000236884">
    <property type="component" value="Chromosome"/>
</dbReference>
<evidence type="ECO:0000313" key="1">
    <source>
        <dbReference type="EMBL" id="BAT60618.1"/>
    </source>
</evidence>
<dbReference type="EMBL" id="AP014946">
    <property type="protein sequence ID" value="BAT60618.1"/>
    <property type="molecule type" value="Genomic_DNA"/>
</dbReference>
<dbReference type="KEGG" id="vgo:GJW-30_1_03166"/>
<evidence type="ECO:0000313" key="2">
    <source>
        <dbReference type="Proteomes" id="UP000236884"/>
    </source>
</evidence>
<keyword evidence="2" id="KW-1185">Reference proteome</keyword>
<dbReference type="RefSeq" id="WP_096356993.1">
    <property type="nucleotide sequence ID" value="NZ_AP014946.1"/>
</dbReference>
<organism evidence="1 2">
    <name type="scientific">Variibacter gotjawalensis</name>
    <dbReference type="NCBI Taxonomy" id="1333996"/>
    <lineage>
        <taxon>Bacteria</taxon>
        <taxon>Pseudomonadati</taxon>
        <taxon>Pseudomonadota</taxon>
        <taxon>Alphaproteobacteria</taxon>
        <taxon>Hyphomicrobiales</taxon>
        <taxon>Nitrobacteraceae</taxon>
        <taxon>Variibacter</taxon>
    </lineage>
</organism>
<protein>
    <recommendedName>
        <fullName evidence="3">AlpA family phage regulatory protein</fullName>
    </recommendedName>
</protein>
<sequence length="64" mass="7497">MSRRLIWRGKGIAAYLNQTDRWLERQLQRGKRPPPVFRIGSALAAYAEDLDAWLAEWKARRQSA</sequence>
<accession>A0A0S3PXF2</accession>
<name>A0A0S3PXF2_9BRAD</name>